<evidence type="ECO:0000256" key="1">
    <source>
        <dbReference type="SAM" id="MobiDB-lite"/>
    </source>
</evidence>
<dbReference type="Proteomes" id="UP000756427">
    <property type="component" value="Unassembled WGS sequence"/>
</dbReference>
<evidence type="ECO:0000313" key="2">
    <source>
        <dbReference type="EMBL" id="MBF1663957.1"/>
    </source>
</evidence>
<evidence type="ECO:0000313" key="3">
    <source>
        <dbReference type="Proteomes" id="UP000756427"/>
    </source>
</evidence>
<proteinExistence type="predicted"/>
<comment type="caution">
    <text evidence="2">The sequence shown here is derived from an EMBL/GenBank/DDBJ whole genome shotgun (WGS) entry which is preliminary data.</text>
</comment>
<reference evidence="2" key="1">
    <citation type="submission" date="2020-04" db="EMBL/GenBank/DDBJ databases">
        <title>Deep metagenomics examines the oral microbiome during advanced dental caries in children, revealing novel taxa and co-occurrences with host molecules.</title>
        <authorList>
            <person name="Baker J.L."/>
            <person name="Morton J.T."/>
            <person name="Dinis M."/>
            <person name="Alvarez R."/>
            <person name="Tran N.C."/>
            <person name="Knight R."/>
            <person name="Edlund A."/>
        </authorList>
    </citation>
    <scope>NUCLEOTIDE SEQUENCE</scope>
    <source>
        <strain evidence="2">JCVI_44_bin.2</strain>
    </source>
</reference>
<gene>
    <name evidence="2" type="ORF">HXO64_05310</name>
</gene>
<dbReference type="AlphaFoldDB" id="A0A930PP95"/>
<dbReference type="RefSeq" id="WP_070689635.1">
    <property type="nucleotide sequence ID" value="NZ_JABZXR010000020.1"/>
</dbReference>
<feature type="region of interest" description="Disordered" evidence="1">
    <location>
        <begin position="38"/>
        <end position="65"/>
    </location>
</feature>
<sequence length="65" mass="7268">MTLEQWQAKALYLQEENEKLRRELLDERILAGVIRLESPETTPAPDPEPVVGEVIDPGELVGDGL</sequence>
<name>A0A930PP95_9MICC</name>
<evidence type="ECO:0008006" key="4">
    <source>
        <dbReference type="Google" id="ProtNLM"/>
    </source>
</evidence>
<organism evidence="2 3">
    <name type="scientific">Rothia mucilaginosa</name>
    <dbReference type="NCBI Taxonomy" id="43675"/>
    <lineage>
        <taxon>Bacteria</taxon>
        <taxon>Bacillati</taxon>
        <taxon>Actinomycetota</taxon>
        <taxon>Actinomycetes</taxon>
        <taxon>Micrococcales</taxon>
        <taxon>Micrococcaceae</taxon>
        <taxon>Rothia</taxon>
    </lineage>
</organism>
<protein>
    <recommendedName>
        <fullName evidence="4">Transposase</fullName>
    </recommendedName>
</protein>
<accession>A0A930PP95</accession>
<dbReference type="EMBL" id="JABZXR010000020">
    <property type="protein sequence ID" value="MBF1663957.1"/>
    <property type="molecule type" value="Genomic_DNA"/>
</dbReference>